<feature type="transmembrane region" description="Helical" evidence="8">
    <location>
        <begin position="253"/>
        <end position="271"/>
    </location>
</feature>
<proteinExistence type="inferred from homology"/>
<evidence type="ECO:0000313" key="10">
    <source>
        <dbReference type="EMBL" id="CAE0413397.1"/>
    </source>
</evidence>
<accession>A0A7S3L897</accession>
<evidence type="ECO:0000256" key="1">
    <source>
        <dbReference type="ARBA" id="ARBA00004141"/>
    </source>
</evidence>
<evidence type="ECO:0000256" key="6">
    <source>
        <dbReference type="ARBA" id="ARBA00023136"/>
    </source>
</evidence>
<dbReference type="GO" id="GO:0015250">
    <property type="term" value="F:water channel activity"/>
    <property type="evidence" value="ECO:0007669"/>
    <property type="project" value="TreeGrafter"/>
</dbReference>
<feature type="transmembrane region" description="Helical" evidence="8">
    <location>
        <begin position="145"/>
        <end position="170"/>
    </location>
</feature>
<keyword evidence="9" id="KW-0732">Signal</keyword>
<dbReference type="SUPFAM" id="SSF81338">
    <property type="entry name" value="Aquaporin-like"/>
    <property type="match status" value="1"/>
</dbReference>
<keyword evidence="3 7" id="KW-0813">Transport</keyword>
<dbReference type="PRINTS" id="PR00783">
    <property type="entry name" value="MINTRINSICP"/>
</dbReference>
<organism evidence="10">
    <name type="scientific">Amphora coffeiformis</name>
    <dbReference type="NCBI Taxonomy" id="265554"/>
    <lineage>
        <taxon>Eukaryota</taxon>
        <taxon>Sar</taxon>
        <taxon>Stramenopiles</taxon>
        <taxon>Ochrophyta</taxon>
        <taxon>Bacillariophyta</taxon>
        <taxon>Bacillariophyceae</taxon>
        <taxon>Bacillariophycidae</taxon>
        <taxon>Thalassiophysales</taxon>
        <taxon>Catenulaceae</taxon>
        <taxon>Amphora</taxon>
    </lineage>
</organism>
<comment type="subcellular location">
    <subcellularLocation>
        <location evidence="1">Membrane</location>
        <topology evidence="1">Multi-pass membrane protein</topology>
    </subcellularLocation>
</comment>
<feature type="transmembrane region" description="Helical" evidence="8">
    <location>
        <begin position="191"/>
        <end position="213"/>
    </location>
</feature>
<protein>
    <recommendedName>
        <fullName evidence="11">Aquaporin</fullName>
    </recommendedName>
</protein>
<comment type="similarity">
    <text evidence="2 7">Belongs to the MIP/aquaporin (TC 1.A.8) family.</text>
</comment>
<dbReference type="GO" id="GO:0005886">
    <property type="term" value="C:plasma membrane"/>
    <property type="evidence" value="ECO:0007669"/>
    <property type="project" value="TreeGrafter"/>
</dbReference>
<evidence type="ECO:0000256" key="4">
    <source>
        <dbReference type="ARBA" id="ARBA00022692"/>
    </source>
</evidence>
<keyword evidence="4 7" id="KW-0812">Transmembrane</keyword>
<dbReference type="InterPro" id="IPR023271">
    <property type="entry name" value="Aquaporin-like"/>
</dbReference>
<dbReference type="AlphaFoldDB" id="A0A7S3L897"/>
<dbReference type="GO" id="GO:0015254">
    <property type="term" value="F:glycerol channel activity"/>
    <property type="evidence" value="ECO:0007669"/>
    <property type="project" value="TreeGrafter"/>
</dbReference>
<evidence type="ECO:0000256" key="9">
    <source>
        <dbReference type="SAM" id="SignalP"/>
    </source>
</evidence>
<feature type="transmembrane region" description="Helical" evidence="8">
    <location>
        <begin position="283"/>
        <end position="307"/>
    </location>
</feature>
<keyword evidence="5 8" id="KW-1133">Transmembrane helix</keyword>
<evidence type="ECO:0000256" key="8">
    <source>
        <dbReference type="SAM" id="Phobius"/>
    </source>
</evidence>
<dbReference type="PANTHER" id="PTHR43829:SF9">
    <property type="entry name" value="AQUAPORIN-9"/>
    <property type="match status" value="1"/>
</dbReference>
<dbReference type="PANTHER" id="PTHR43829">
    <property type="entry name" value="AQUAPORIN OR AQUAGLYCEROPORIN RELATED"/>
    <property type="match status" value="1"/>
</dbReference>
<sequence>MWRNRLPTLFFGFLQLAAKETYSFQPSHYSFVSRGGSVKPIRRIHHEASELSAAFFDQLDQGDSAILDEFQATIPTDTSLTNNPSIPTFEVPEEDSSHHIPWWRYIVPSRLMLPELVAECFGTFILLQLAIGIVVSSVMTNSMEGIFPIAVLTGMAVTTSVSAVSSRCAAHFNPAISWAMCLYRGFGWHKFLPYVTSQLIGATLAALVNYLIFASPIQEFEALNGIVRSSMDGLGSAKAFACYFTKVTTDGAFISETFGAFALSSVVFALTSQKNTQAKGLPIPSVIGSTVALIISIIGPISAASLNPARELGPRLVLWAFGWTSTAFYQLPLYLLAPILGATLGGFFVDHILYSEPSFSTGLVEEEAIVAEV</sequence>
<evidence type="ECO:0000256" key="2">
    <source>
        <dbReference type="ARBA" id="ARBA00006175"/>
    </source>
</evidence>
<dbReference type="EMBL" id="HBIM01013072">
    <property type="protein sequence ID" value="CAE0413397.1"/>
    <property type="molecule type" value="Transcribed_RNA"/>
</dbReference>
<evidence type="ECO:0008006" key="11">
    <source>
        <dbReference type="Google" id="ProtNLM"/>
    </source>
</evidence>
<dbReference type="InterPro" id="IPR000425">
    <property type="entry name" value="MIP"/>
</dbReference>
<feature type="transmembrane region" description="Helical" evidence="8">
    <location>
        <begin position="327"/>
        <end position="349"/>
    </location>
</feature>
<feature type="signal peptide" evidence="9">
    <location>
        <begin position="1"/>
        <end position="23"/>
    </location>
</feature>
<name>A0A7S3L897_9STRA</name>
<evidence type="ECO:0000256" key="7">
    <source>
        <dbReference type="RuleBase" id="RU000477"/>
    </source>
</evidence>
<evidence type="ECO:0000256" key="5">
    <source>
        <dbReference type="ARBA" id="ARBA00022989"/>
    </source>
</evidence>
<feature type="transmembrane region" description="Helical" evidence="8">
    <location>
        <begin position="116"/>
        <end position="139"/>
    </location>
</feature>
<dbReference type="Gene3D" id="1.20.1080.10">
    <property type="entry name" value="Glycerol uptake facilitator protein"/>
    <property type="match status" value="1"/>
</dbReference>
<evidence type="ECO:0000256" key="3">
    <source>
        <dbReference type="ARBA" id="ARBA00022448"/>
    </source>
</evidence>
<feature type="chain" id="PRO_5031220710" description="Aquaporin" evidence="9">
    <location>
        <begin position="24"/>
        <end position="373"/>
    </location>
</feature>
<gene>
    <name evidence="10" type="ORF">ACOF00016_LOCUS10653</name>
</gene>
<dbReference type="Pfam" id="PF00230">
    <property type="entry name" value="MIP"/>
    <property type="match status" value="1"/>
</dbReference>
<dbReference type="InterPro" id="IPR050363">
    <property type="entry name" value="MIP/Aquaporin"/>
</dbReference>
<keyword evidence="6 8" id="KW-0472">Membrane</keyword>
<reference evidence="10" key="1">
    <citation type="submission" date="2021-01" db="EMBL/GenBank/DDBJ databases">
        <authorList>
            <person name="Corre E."/>
            <person name="Pelletier E."/>
            <person name="Niang G."/>
            <person name="Scheremetjew M."/>
            <person name="Finn R."/>
            <person name="Kale V."/>
            <person name="Holt S."/>
            <person name="Cochrane G."/>
            <person name="Meng A."/>
            <person name="Brown T."/>
            <person name="Cohen L."/>
        </authorList>
    </citation>
    <scope>NUCLEOTIDE SEQUENCE</scope>
    <source>
        <strain evidence="10">CCMP127</strain>
    </source>
</reference>